<dbReference type="GO" id="GO:0004553">
    <property type="term" value="F:hydrolase activity, hydrolyzing O-glycosyl compounds"/>
    <property type="evidence" value="ECO:0007669"/>
    <property type="project" value="InterPro"/>
</dbReference>
<evidence type="ECO:0000256" key="2">
    <source>
        <dbReference type="ARBA" id="ARBA00022801"/>
    </source>
</evidence>
<protein>
    <submittedName>
        <fullName evidence="9">C-type lectin domain-containing protein</fullName>
    </submittedName>
</protein>
<dbReference type="Gene3D" id="3.20.20.80">
    <property type="entry name" value="Glycosidases"/>
    <property type="match status" value="1"/>
</dbReference>
<dbReference type="SUPFAM" id="SSF51445">
    <property type="entry name" value="(Trans)glycosidases"/>
    <property type="match status" value="1"/>
</dbReference>
<evidence type="ECO:0000256" key="1">
    <source>
        <dbReference type="ARBA" id="ARBA00005641"/>
    </source>
</evidence>
<dbReference type="InterPro" id="IPR050111">
    <property type="entry name" value="C-type_lectin/snaclec_domain"/>
</dbReference>
<feature type="region of interest" description="Disordered" evidence="6">
    <location>
        <begin position="250"/>
        <end position="364"/>
    </location>
</feature>
<keyword evidence="2 5" id="KW-0378">Hydrolase</keyword>
<dbReference type="PROSITE" id="PS00659">
    <property type="entry name" value="GLYCOSYL_HYDROL_F5"/>
    <property type="match status" value="1"/>
</dbReference>
<dbReference type="Pfam" id="PF00150">
    <property type="entry name" value="Cellulase"/>
    <property type="match status" value="1"/>
</dbReference>
<dbReference type="Gene3D" id="3.10.100.10">
    <property type="entry name" value="Mannose-Binding Protein A, subunit A"/>
    <property type="match status" value="1"/>
</dbReference>
<evidence type="ECO:0000313" key="9">
    <source>
        <dbReference type="WBParaSite" id="ACRNAN_scaffold3716.g16001.t1"/>
    </source>
</evidence>
<dbReference type="InterPro" id="IPR016186">
    <property type="entry name" value="C-type_lectin-like/link_sf"/>
</dbReference>
<feature type="domain" description="C-type lectin" evidence="7">
    <location>
        <begin position="409"/>
        <end position="527"/>
    </location>
</feature>
<dbReference type="InterPro" id="IPR001547">
    <property type="entry name" value="Glyco_hydro_5"/>
</dbReference>
<sequence length="531" mass="57555">MSLFWSQWMPQFYNQETLTHLRNEWNSNVVRAAMGIESGGYLEYPDATYAQIQTVIEAAIKAIQFFSNISQTYGSYPHIIYEIWNEPNGINWATVQQYANQVIPAIRANDPNNIIVVGTTTWSQDVDIASQSPLSFTNIAYTLHYYAGTHKQPLRDKATVAINNGICIFITEYGTVNADGNGAVDVNETELWWQFDDKNLLSYVNWAIEDKAEGAAALIPGTTAAQVGIPSQWTQSGQLVNQKYQSTDQGLNGGTTAGTTQKITTKTTPGNTTGPTTRTTTRATTGTTTGTNAGTTTRTTIGNTTGQTTKIISGTTPGTTTRITTGTTSGTKTGITTGKTTKATPGTPIGTTPVITKSTQNPRTNSATSMLITTIATQQPITTGITESPVTTQPVLNQCPSGWYRLQTNPKKCLMFLSTRQSFSAANNQCSSLVSSASLVSIDSANENNEILKEASNEINTCDKIFIGLGRNGSSWSWIDGDNQTYNNWDNGYPNADSTQNCAFIEMYNNGKWANTVCTENSCAICQLIRN</sequence>
<dbReference type="Pfam" id="PF00059">
    <property type="entry name" value="Lectin_C"/>
    <property type="match status" value="1"/>
</dbReference>
<dbReference type="PANTHER" id="PTHR22803">
    <property type="entry name" value="MANNOSE, PHOSPHOLIPASE, LECTIN RECEPTOR RELATED"/>
    <property type="match status" value="1"/>
</dbReference>
<dbReference type="InterPro" id="IPR018087">
    <property type="entry name" value="Glyco_hydro_5_CS"/>
</dbReference>
<dbReference type="InterPro" id="IPR016187">
    <property type="entry name" value="CTDL_fold"/>
</dbReference>
<dbReference type="PROSITE" id="PS50041">
    <property type="entry name" value="C_TYPE_LECTIN_2"/>
    <property type="match status" value="1"/>
</dbReference>
<evidence type="ECO:0000259" key="7">
    <source>
        <dbReference type="PROSITE" id="PS50041"/>
    </source>
</evidence>
<organism evidence="8 9">
    <name type="scientific">Acrobeloides nanus</name>
    <dbReference type="NCBI Taxonomy" id="290746"/>
    <lineage>
        <taxon>Eukaryota</taxon>
        <taxon>Metazoa</taxon>
        <taxon>Ecdysozoa</taxon>
        <taxon>Nematoda</taxon>
        <taxon>Chromadorea</taxon>
        <taxon>Rhabditida</taxon>
        <taxon>Tylenchina</taxon>
        <taxon>Cephalobomorpha</taxon>
        <taxon>Cephaloboidea</taxon>
        <taxon>Cephalobidae</taxon>
        <taxon>Acrobeloides</taxon>
    </lineage>
</organism>
<evidence type="ECO:0000256" key="6">
    <source>
        <dbReference type="SAM" id="MobiDB-lite"/>
    </source>
</evidence>
<evidence type="ECO:0000256" key="3">
    <source>
        <dbReference type="ARBA" id="ARBA00023157"/>
    </source>
</evidence>
<dbReference type="InterPro" id="IPR017853">
    <property type="entry name" value="GH"/>
</dbReference>
<dbReference type="WBParaSite" id="ACRNAN_scaffold3716.g16001.t1">
    <property type="protein sequence ID" value="ACRNAN_scaffold3716.g16001.t1"/>
    <property type="gene ID" value="ACRNAN_scaffold3716.g16001"/>
</dbReference>
<feature type="compositionally biased region" description="Low complexity" evidence="6">
    <location>
        <begin position="257"/>
        <end position="357"/>
    </location>
</feature>
<dbReference type="SMART" id="SM00034">
    <property type="entry name" value="CLECT"/>
    <property type="match status" value="1"/>
</dbReference>
<comment type="similarity">
    <text evidence="1 5">Belongs to the glycosyl hydrolase 5 (cellulase A) family.</text>
</comment>
<dbReference type="GO" id="GO:0000272">
    <property type="term" value="P:polysaccharide catabolic process"/>
    <property type="evidence" value="ECO:0007669"/>
    <property type="project" value="InterPro"/>
</dbReference>
<accession>A0A914DSC8</accession>
<dbReference type="SUPFAM" id="SSF56436">
    <property type="entry name" value="C-type lectin-like"/>
    <property type="match status" value="1"/>
</dbReference>
<dbReference type="PROSITE" id="PS00615">
    <property type="entry name" value="C_TYPE_LECTIN_1"/>
    <property type="match status" value="1"/>
</dbReference>
<dbReference type="InterPro" id="IPR001304">
    <property type="entry name" value="C-type_lectin-like"/>
</dbReference>
<dbReference type="CDD" id="cd00037">
    <property type="entry name" value="CLECT"/>
    <property type="match status" value="1"/>
</dbReference>
<name>A0A914DSC8_9BILA</name>
<keyword evidence="3" id="KW-1015">Disulfide bond</keyword>
<proteinExistence type="inferred from homology"/>
<reference evidence="9" key="1">
    <citation type="submission" date="2022-11" db="UniProtKB">
        <authorList>
            <consortium name="WormBaseParasite"/>
        </authorList>
    </citation>
    <scope>IDENTIFICATION</scope>
</reference>
<keyword evidence="4 5" id="KW-0326">Glycosidase</keyword>
<evidence type="ECO:0000256" key="4">
    <source>
        <dbReference type="ARBA" id="ARBA00023295"/>
    </source>
</evidence>
<evidence type="ECO:0000256" key="5">
    <source>
        <dbReference type="RuleBase" id="RU361153"/>
    </source>
</evidence>
<evidence type="ECO:0000313" key="8">
    <source>
        <dbReference type="Proteomes" id="UP000887540"/>
    </source>
</evidence>
<dbReference type="InterPro" id="IPR018378">
    <property type="entry name" value="C-type_lectin_CS"/>
</dbReference>
<dbReference type="Proteomes" id="UP000887540">
    <property type="component" value="Unplaced"/>
</dbReference>
<keyword evidence="8" id="KW-1185">Reference proteome</keyword>
<dbReference type="AlphaFoldDB" id="A0A914DSC8"/>